<feature type="transmembrane region" description="Helical" evidence="1">
    <location>
        <begin position="161"/>
        <end position="182"/>
    </location>
</feature>
<reference evidence="2 3" key="1">
    <citation type="submission" date="2021-04" db="EMBL/GenBank/DDBJ databases">
        <authorList>
            <person name="Rakotoarivonina H."/>
        </authorList>
    </citation>
    <scope>NUCLEOTIDE SEQUENCE [LARGE SCALE GENOMIC DNA]</scope>
    <source>
        <strain evidence="2 3">XE</strain>
    </source>
</reference>
<name>A0ABM8V4W4_THEXY</name>
<keyword evidence="1" id="KW-0812">Transmembrane</keyword>
<proteinExistence type="predicted"/>
<dbReference type="EMBL" id="CAJRAY010000049">
    <property type="protein sequence ID" value="CAG5087545.1"/>
    <property type="molecule type" value="Genomic_DNA"/>
</dbReference>
<feature type="transmembrane region" description="Helical" evidence="1">
    <location>
        <begin position="78"/>
        <end position="101"/>
    </location>
</feature>
<feature type="transmembrane region" description="Helical" evidence="1">
    <location>
        <begin position="226"/>
        <end position="243"/>
    </location>
</feature>
<feature type="transmembrane region" description="Helical" evidence="1">
    <location>
        <begin position="127"/>
        <end position="149"/>
    </location>
</feature>
<keyword evidence="1" id="KW-0472">Membrane</keyword>
<sequence>MKTYVINGWNRTVRHAGIIVLLFVYQFLWGFFLYRAIDGVLVPLLKRYPDPLAAKGAVELFLVEAQFRIMKTDLLVPYGLALAGLLAVRMLLTPFINAGLFHSLQHATKERGTTFFAGIRAAWKRIALIYAAELALILAPLAWLLPLARRAFFDSAGWGDLLWAVLPAAAAWLGWCLLIRLVSLGMQFGAAAGDGMLPSLSVTIRSLPMAAAAALTVWAIGAATGLVSTAVSMIWAGLFALILHQAQQFFRTWFKVWTFAAQYEAWQSKRQPAA</sequence>
<comment type="caution">
    <text evidence="2">The sequence shown here is derived from an EMBL/GenBank/DDBJ whole genome shotgun (WGS) entry which is preliminary data.</text>
</comment>
<protein>
    <submittedName>
        <fullName evidence="2">Uncharacterized protein</fullName>
    </submittedName>
</protein>
<keyword evidence="3" id="KW-1185">Reference proteome</keyword>
<accession>A0ABM8V4W4</accession>
<feature type="transmembrane region" description="Helical" evidence="1">
    <location>
        <begin position="12"/>
        <end position="37"/>
    </location>
</feature>
<evidence type="ECO:0000256" key="1">
    <source>
        <dbReference type="SAM" id="Phobius"/>
    </source>
</evidence>
<dbReference type="Proteomes" id="UP000681526">
    <property type="component" value="Unassembled WGS sequence"/>
</dbReference>
<keyword evidence="1" id="KW-1133">Transmembrane helix</keyword>
<gene>
    <name evidence="2" type="primary">txxe 2563</name>
    <name evidence="2" type="ORF">TXXE_11030</name>
</gene>
<evidence type="ECO:0000313" key="2">
    <source>
        <dbReference type="EMBL" id="CAG5087545.1"/>
    </source>
</evidence>
<dbReference type="RefSeq" id="WP_213484666.1">
    <property type="nucleotide sequence ID" value="NZ_CAJRAY010000049.1"/>
</dbReference>
<organism evidence="2 3">
    <name type="scientific">Thermobacillus xylanilyticus</name>
    <dbReference type="NCBI Taxonomy" id="76633"/>
    <lineage>
        <taxon>Bacteria</taxon>
        <taxon>Bacillati</taxon>
        <taxon>Bacillota</taxon>
        <taxon>Bacilli</taxon>
        <taxon>Bacillales</taxon>
        <taxon>Paenibacillaceae</taxon>
        <taxon>Thermobacillus</taxon>
    </lineage>
</organism>
<evidence type="ECO:0000313" key="3">
    <source>
        <dbReference type="Proteomes" id="UP000681526"/>
    </source>
</evidence>